<accession>A0A174SC92</accession>
<dbReference type="InterPro" id="IPR003675">
    <property type="entry name" value="Rce1/LyrA-like_dom"/>
</dbReference>
<keyword evidence="1" id="KW-0472">Membrane</keyword>
<dbReference type="RefSeq" id="WP_055245544.1">
    <property type="nucleotide sequence ID" value="NZ_CABIWA010000005.1"/>
</dbReference>
<feature type="transmembrane region" description="Helical" evidence="1">
    <location>
        <begin position="238"/>
        <end position="260"/>
    </location>
</feature>
<keyword evidence="3" id="KW-0378">Hydrolase</keyword>
<evidence type="ECO:0000256" key="1">
    <source>
        <dbReference type="SAM" id="Phobius"/>
    </source>
</evidence>
<dbReference type="InterPro" id="IPR052710">
    <property type="entry name" value="CAAX_protease"/>
</dbReference>
<dbReference type="GO" id="GO:0004175">
    <property type="term" value="F:endopeptidase activity"/>
    <property type="evidence" value="ECO:0007669"/>
    <property type="project" value="UniProtKB-ARBA"/>
</dbReference>
<reference evidence="3 4" key="1">
    <citation type="submission" date="2015-09" db="EMBL/GenBank/DDBJ databases">
        <authorList>
            <consortium name="Pathogen Informatics"/>
        </authorList>
    </citation>
    <scope>NUCLEOTIDE SEQUENCE [LARGE SCALE GENOMIC DNA]</scope>
    <source>
        <strain evidence="3 4">2789STDY5834939</strain>
    </source>
</reference>
<feature type="transmembrane region" description="Helical" evidence="1">
    <location>
        <begin position="87"/>
        <end position="109"/>
    </location>
</feature>
<dbReference type="AlphaFoldDB" id="A0A174SC92"/>
<dbReference type="Pfam" id="PF02517">
    <property type="entry name" value="Rce1-like"/>
    <property type="match status" value="1"/>
</dbReference>
<feature type="transmembrane region" description="Helical" evidence="1">
    <location>
        <begin position="281"/>
        <end position="303"/>
    </location>
</feature>
<keyword evidence="1" id="KW-1133">Transmembrane helix</keyword>
<evidence type="ECO:0000259" key="2">
    <source>
        <dbReference type="Pfam" id="PF02517"/>
    </source>
</evidence>
<keyword evidence="1" id="KW-0812">Transmembrane</keyword>
<gene>
    <name evidence="3" type="ORF">ERS852551_02534</name>
</gene>
<dbReference type="GO" id="GO:0006508">
    <property type="term" value="P:proteolysis"/>
    <property type="evidence" value="ECO:0007669"/>
    <property type="project" value="UniProtKB-KW"/>
</dbReference>
<organism evidence="3 4">
    <name type="scientific">Anaerotruncus colihominis</name>
    <dbReference type="NCBI Taxonomy" id="169435"/>
    <lineage>
        <taxon>Bacteria</taxon>
        <taxon>Bacillati</taxon>
        <taxon>Bacillota</taxon>
        <taxon>Clostridia</taxon>
        <taxon>Eubacteriales</taxon>
        <taxon>Oscillospiraceae</taxon>
        <taxon>Anaerotruncus</taxon>
    </lineage>
</organism>
<feature type="transmembrane region" description="Helical" evidence="1">
    <location>
        <begin position="192"/>
        <end position="218"/>
    </location>
</feature>
<name>A0A174SC92_9FIRM</name>
<evidence type="ECO:0000313" key="4">
    <source>
        <dbReference type="Proteomes" id="UP000095765"/>
    </source>
</evidence>
<sequence length="306" mass="33376">MNEWEVQDAARRVYRWAGLSLLLTFALQLLLGFLVGMLSVWMPESLVYPTALCLNTGASAAGALVLARMTGYSFRPKPYSLQALETWGWTAAVVLIGVGLAGSFLMAQLDSALREAGLILSQPDFSLPEESFAGSAIMTLSLCVLGPLFEELLFRGALLHALAPYGGRFAALVSALLFAMMHGNFMQGVPTFIIGLYLAWITLRAGCILPAILAHMIYNTYATLLSEIAMADSTGLLMLAALLHLPIMAGGLVFTAVQTVRGKFTLPRDSEETRPLRWRRMLRSVPMWLTFLTLASLFVFGAIQSF</sequence>
<dbReference type="GO" id="GO:0080120">
    <property type="term" value="P:CAAX-box protein maturation"/>
    <property type="evidence" value="ECO:0007669"/>
    <property type="project" value="UniProtKB-ARBA"/>
</dbReference>
<feature type="transmembrane region" description="Helical" evidence="1">
    <location>
        <begin position="161"/>
        <end position="180"/>
    </location>
</feature>
<dbReference type="PANTHER" id="PTHR36435:SF1">
    <property type="entry name" value="CAAX AMINO TERMINAL PROTEASE FAMILY PROTEIN"/>
    <property type="match status" value="1"/>
</dbReference>
<feature type="transmembrane region" description="Helical" evidence="1">
    <location>
        <begin position="46"/>
        <end position="67"/>
    </location>
</feature>
<feature type="domain" description="CAAX prenyl protease 2/Lysostaphin resistance protein A-like" evidence="2">
    <location>
        <begin position="135"/>
        <end position="220"/>
    </location>
</feature>
<dbReference type="EMBL" id="CZBE01000018">
    <property type="protein sequence ID" value="CUP95384.1"/>
    <property type="molecule type" value="Genomic_DNA"/>
</dbReference>
<feature type="transmembrane region" description="Helical" evidence="1">
    <location>
        <begin position="13"/>
        <end position="34"/>
    </location>
</feature>
<dbReference type="PANTHER" id="PTHR36435">
    <property type="entry name" value="SLR1288 PROTEIN"/>
    <property type="match status" value="1"/>
</dbReference>
<dbReference type="OrthoDB" id="3429192at2"/>
<dbReference type="Proteomes" id="UP000095765">
    <property type="component" value="Unassembled WGS sequence"/>
</dbReference>
<keyword evidence="3" id="KW-0645">Protease</keyword>
<proteinExistence type="predicted"/>
<protein>
    <submittedName>
        <fullName evidence="3">CAAX amino terminal protease self-immunity</fullName>
    </submittedName>
</protein>
<evidence type="ECO:0000313" key="3">
    <source>
        <dbReference type="EMBL" id="CUP95384.1"/>
    </source>
</evidence>